<dbReference type="GO" id="GO:0035869">
    <property type="term" value="C:ciliary transition zone"/>
    <property type="evidence" value="ECO:0007669"/>
    <property type="project" value="TreeGrafter"/>
</dbReference>
<keyword evidence="8 12" id="KW-0472">Membrane</keyword>
<comment type="subcellular location">
    <subcellularLocation>
        <location evidence="1">Cell projection</location>
        <location evidence="1">Cilium membrane</location>
        <topology evidence="1">Multi-pass membrane protein</topology>
    </subcellularLocation>
</comment>
<protein>
    <recommendedName>
        <fullName evidence="3">Transmembrane protein 231</fullName>
    </recommendedName>
</protein>
<evidence type="ECO:0000256" key="7">
    <source>
        <dbReference type="ARBA" id="ARBA00023069"/>
    </source>
</evidence>
<evidence type="ECO:0000256" key="6">
    <source>
        <dbReference type="ARBA" id="ARBA00022989"/>
    </source>
</evidence>
<dbReference type="EnsemblMetazoa" id="ACUA005294-RA">
    <property type="protein sequence ID" value="ACUA005294-PA"/>
    <property type="gene ID" value="ACUA005294"/>
</dbReference>
<keyword evidence="6 12" id="KW-1133">Transmembrane helix</keyword>
<comment type="function">
    <text evidence="11">Transmembrane component of the tectonic-like complex, a complex localized at the transition zone of primary cilia and acting as a barrier that prevents diffusion of transmembrane proteins between the cilia and plasma membranes. Required for ciliogenesis and sonic hedgehog/SHH signaling.</text>
</comment>
<dbReference type="GO" id="GO:0060271">
    <property type="term" value="P:cilium assembly"/>
    <property type="evidence" value="ECO:0007669"/>
    <property type="project" value="TreeGrafter"/>
</dbReference>
<dbReference type="GO" id="GO:0032880">
    <property type="term" value="P:regulation of protein localization"/>
    <property type="evidence" value="ECO:0007669"/>
    <property type="project" value="TreeGrafter"/>
</dbReference>
<evidence type="ECO:0000256" key="8">
    <source>
        <dbReference type="ARBA" id="ARBA00023136"/>
    </source>
</evidence>
<dbReference type="Pfam" id="PF10149">
    <property type="entry name" value="TM231"/>
    <property type="match status" value="1"/>
</dbReference>
<evidence type="ECO:0000313" key="13">
    <source>
        <dbReference type="EnsemblMetazoa" id="ACUA005294-PA"/>
    </source>
</evidence>
<evidence type="ECO:0000256" key="3">
    <source>
        <dbReference type="ARBA" id="ARBA00015087"/>
    </source>
</evidence>
<dbReference type="GO" id="GO:0060170">
    <property type="term" value="C:ciliary membrane"/>
    <property type="evidence" value="ECO:0007669"/>
    <property type="project" value="UniProtKB-SubCell"/>
</dbReference>
<keyword evidence="9" id="KW-0325">Glycoprotein</keyword>
<keyword evidence="4" id="KW-1003">Cell membrane</keyword>
<evidence type="ECO:0000256" key="2">
    <source>
        <dbReference type="ARBA" id="ARBA00009082"/>
    </source>
</evidence>
<evidence type="ECO:0000256" key="12">
    <source>
        <dbReference type="SAM" id="Phobius"/>
    </source>
</evidence>
<reference evidence="14" key="1">
    <citation type="submission" date="2013-09" db="EMBL/GenBank/DDBJ databases">
        <title>The Genome Sequence of Anopheles culicifacies species A.</title>
        <authorList>
            <consortium name="The Broad Institute Genomics Platform"/>
            <person name="Neafsey D.E."/>
            <person name="Besansky N."/>
            <person name="Howell P."/>
            <person name="Walton C."/>
            <person name="Young S.K."/>
            <person name="Zeng Q."/>
            <person name="Gargeya S."/>
            <person name="Fitzgerald M."/>
            <person name="Haas B."/>
            <person name="Abouelleil A."/>
            <person name="Allen A.W."/>
            <person name="Alvarado L."/>
            <person name="Arachchi H.M."/>
            <person name="Berlin A.M."/>
            <person name="Chapman S.B."/>
            <person name="Gainer-Dewar J."/>
            <person name="Goldberg J."/>
            <person name="Griggs A."/>
            <person name="Gujja S."/>
            <person name="Hansen M."/>
            <person name="Howarth C."/>
            <person name="Imamovic A."/>
            <person name="Ireland A."/>
            <person name="Larimer J."/>
            <person name="McCowan C."/>
            <person name="Murphy C."/>
            <person name="Pearson M."/>
            <person name="Poon T.W."/>
            <person name="Priest M."/>
            <person name="Roberts A."/>
            <person name="Saif S."/>
            <person name="Shea T."/>
            <person name="Sisk P."/>
            <person name="Sykes S."/>
            <person name="Wortman J."/>
            <person name="Nusbaum C."/>
            <person name="Birren B."/>
        </authorList>
    </citation>
    <scope>NUCLEOTIDE SEQUENCE [LARGE SCALE GENOMIC DNA]</scope>
    <source>
        <strain evidence="14">A-37</strain>
    </source>
</reference>
<keyword evidence="14" id="KW-1185">Reference proteome</keyword>
<name>A0A182LYW8_9DIPT</name>
<comment type="similarity">
    <text evidence="2">Belongs to the TMEM231 family.</text>
</comment>
<evidence type="ECO:0000256" key="1">
    <source>
        <dbReference type="ARBA" id="ARBA00004272"/>
    </source>
</evidence>
<evidence type="ECO:0000313" key="14">
    <source>
        <dbReference type="Proteomes" id="UP000075883"/>
    </source>
</evidence>
<feature type="transmembrane region" description="Helical" evidence="12">
    <location>
        <begin position="280"/>
        <end position="301"/>
    </location>
</feature>
<dbReference type="PANTHER" id="PTHR14605">
    <property type="entry name" value="CHST5 PROTEIN"/>
    <property type="match status" value="1"/>
</dbReference>
<evidence type="ECO:0000256" key="5">
    <source>
        <dbReference type="ARBA" id="ARBA00022692"/>
    </source>
</evidence>
<keyword evidence="7" id="KW-0969">Cilium</keyword>
<keyword evidence="10" id="KW-0966">Cell projection</keyword>
<sequence>MKLFSFYNKSVYIQYRNQLCSTTTIVVCALTVAAFIAPYYLLSSIKQGELWDQQRIVYEQPRMKFMYEYLFVAEMDDPDERSSTVVTCSSFESYNSLTEQQHSCNDVQVVPTDADHDQVLDHLSVGISFNPPSPATRLSFYTFYFFLEATLSSQCFFVVPAFVALEKVPAPRRKFESGTIVHHGSMEGKQTASLQCPFFMRHQKSHFSARYYPNENTTLDGFQPGRILTKLQSTNPAYYQYHTQRTDWTLDDSGSIRIQVDVSIGGADDRAIAFLYKTSLWWKLCQFWGSYFPLLLVSLWLTEKIKQYLFENFYLRAVEVKPWKDKYN</sequence>
<proteinExistence type="inferred from homology"/>
<evidence type="ECO:0000256" key="9">
    <source>
        <dbReference type="ARBA" id="ARBA00023180"/>
    </source>
</evidence>
<feature type="transmembrane region" description="Helical" evidence="12">
    <location>
        <begin position="21"/>
        <end position="42"/>
    </location>
</feature>
<organism evidence="13 14">
    <name type="scientific">Anopheles culicifacies</name>
    <dbReference type="NCBI Taxonomy" id="139723"/>
    <lineage>
        <taxon>Eukaryota</taxon>
        <taxon>Metazoa</taxon>
        <taxon>Ecdysozoa</taxon>
        <taxon>Arthropoda</taxon>
        <taxon>Hexapoda</taxon>
        <taxon>Insecta</taxon>
        <taxon>Pterygota</taxon>
        <taxon>Neoptera</taxon>
        <taxon>Endopterygota</taxon>
        <taxon>Diptera</taxon>
        <taxon>Nematocera</taxon>
        <taxon>Culicoidea</taxon>
        <taxon>Culicidae</taxon>
        <taxon>Anophelinae</taxon>
        <taxon>Anopheles</taxon>
        <taxon>culicifacies species complex</taxon>
    </lineage>
</organism>
<dbReference type="VEuPathDB" id="VectorBase:ACUA005294"/>
<reference evidence="13" key="2">
    <citation type="submission" date="2020-05" db="UniProtKB">
        <authorList>
            <consortium name="EnsemblMetazoa"/>
        </authorList>
    </citation>
    <scope>IDENTIFICATION</scope>
    <source>
        <strain evidence="13">A-37</strain>
    </source>
</reference>
<dbReference type="AlphaFoldDB" id="A0A182LYW8"/>
<dbReference type="Proteomes" id="UP000075883">
    <property type="component" value="Unassembled WGS sequence"/>
</dbReference>
<evidence type="ECO:0000256" key="11">
    <source>
        <dbReference type="ARBA" id="ARBA00024803"/>
    </source>
</evidence>
<accession>A0A182LYW8</accession>
<dbReference type="PANTHER" id="PTHR14605:SF1">
    <property type="entry name" value="TRANSMEMBRANE PROTEIN 231"/>
    <property type="match status" value="1"/>
</dbReference>
<evidence type="ECO:0000256" key="10">
    <source>
        <dbReference type="ARBA" id="ARBA00023273"/>
    </source>
</evidence>
<dbReference type="InterPro" id="IPR019306">
    <property type="entry name" value="TMEM231"/>
</dbReference>
<dbReference type="EMBL" id="AXCM01001455">
    <property type="status" value="NOT_ANNOTATED_CDS"/>
    <property type="molecule type" value="Genomic_DNA"/>
</dbReference>
<feature type="transmembrane region" description="Helical" evidence="12">
    <location>
        <begin position="141"/>
        <end position="165"/>
    </location>
</feature>
<evidence type="ECO:0000256" key="4">
    <source>
        <dbReference type="ARBA" id="ARBA00022475"/>
    </source>
</evidence>
<keyword evidence="5 12" id="KW-0812">Transmembrane</keyword>
<dbReference type="STRING" id="139723.A0A182LYW8"/>